<organism evidence="2 3">
    <name type="scientific">Cystobacter fuscus</name>
    <dbReference type="NCBI Taxonomy" id="43"/>
    <lineage>
        <taxon>Bacteria</taxon>
        <taxon>Pseudomonadati</taxon>
        <taxon>Myxococcota</taxon>
        <taxon>Myxococcia</taxon>
        <taxon>Myxococcales</taxon>
        <taxon>Cystobacterineae</taxon>
        <taxon>Archangiaceae</taxon>
        <taxon>Cystobacter</taxon>
    </lineage>
</organism>
<name>A0A250J4D7_9BACT</name>
<dbReference type="RefSeq" id="WP_095986930.1">
    <property type="nucleotide sequence ID" value="NZ_CP022098.1"/>
</dbReference>
<feature type="domain" description="Lipoyl-binding" evidence="1">
    <location>
        <begin position="17"/>
        <end position="77"/>
    </location>
</feature>
<accession>A0A250J4D7</accession>
<dbReference type="InterPro" id="IPR000089">
    <property type="entry name" value="Biotin_lipoyl"/>
</dbReference>
<reference evidence="2 3" key="1">
    <citation type="submission" date="2017-06" db="EMBL/GenBank/DDBJ databases">
        <title>Sequencing and comparative analysis of myxobacterial genomes.</title>
        <authorList>
            <person name="Rupp O."/>
            <person name="Goesmann A."/>
            <person name="Sogaard-Andersen L."/>
        </authorList>
    </citation>
    <scope>NUCLEOTIDE SEQUENCE [LARGE SCALE GENOMIC DNA]</scope>
    <source>
        <strain evidence="2 3">DSM 52655</strain>
    </source>
</reference>
<dbReference type="KEGG" id="cfus:CYFUS_004259"/>
<proteinExistence type="predicted"/>
<dbReference type="EMBL" id="CP022098">
    <property type="protein sequence ID" value="ATB38824.1"/>
    <property type="molecule type" value="Genomic_DNA"/>
</dbReference>
<evidence type="ECO:0000259" key="1">
    <source>
        <dbReference type="Pfam" id="PF00364"/>
    </source>
</evidence>
<evidence type="ECO:0000313" key="2">
    <source>
        <dbReference type="EMBL" id="ATB38824.1"/>
    </source>
</evidence>
<keyword evidence="2" id="KW-0808">Transferase</keyword>
<dbReference type="AlphaFoldDB" id="A0A250J4D7"/>
<dbReference type="Gene3D" id="2.40.50.100">
    <property type="match status" value="1"/>
</dbReference>
<sequence>MALRDVMISGFDEGLTVATIVRWHVKSFDTVQEGQVLAEVLAGRTPLTVSSPWAGYILVTHGKEAEQVKVHQPLVTMDVEVRVPTRDNVYRSQGYGAPSFVTQFNRLSGDPD</sequence>
<dbReference type="GO" id="GO:0016740">
    <property type="term" value="F:transferase activity"/>
    <property type="evidence" value="ECO:0007669"/>
    <property type="project" value="UniProtKB-KW"/>
</dbReference>
<protein>
    <submittedName>
        <fullName evidence="2">Dihydrolipoamide acetyltransferase</fullName>
    </submittedName>
</protein>
<dbReference type="Proteomes" id="UP000217257">
    <property type="component" value="Chromosome"/>
</dbReference>
<dbReference type="SUPFAM" id="SSF51230">
    <property type="entry name" value="Single hybrid motif"/>
    <property type="match status" value="1"/>
</dbReference>
<dbReference type="Pfam" id="PF00364">
    <property type="entry name" value="Biotin_lipoyl"/>
    <property type="match status" value="1"/>
</dbReference>
<dbReference type="InterPro" id="IPR011053">
    <property type="entry name" value="Single_hybrid_motif"/>
</dbReference>
<evidence type="ECO:0000313" key="3">
    <source>
        <dbReference type="Proteomes" id="UP000217257"/>
    </source>
</evidence>
<dbReference type="CDD" id="cd06849">
    <property type="entry name" value="lipoyl_domain"/>
    <property type="match status" value="1"/>
</dbReference>
<gene>
    <name evidence="2" type="ORF">CYFUS_004259</name>
</gene>